<dbReference type="AlphaFoldDB" id="A0A9Q1HAB5"/>
<keyword evidence="1" id="KW-1133">Transmembrane helix</keyword>
<keyword evidence="1" id="KW-0472">Membrane</keyword>
<proteinExistence type="predicted"/>
<comment type="caution">
    <text evidence="2">The sequence shown here is derived from an EMBL/GenBank/DDBJ whole genome shotgun (WGS) entry which is preliminary data.</text>
</comment>
<evidence type="ECO:0000313" key="2">
    <source>
        <dbReference type="EMBL" id="KAJ8038804.1"/>
    </source>
</evidence>
<organism evidence="2 3">
    <name type="scientific">Holothuria leucospilota</name>
    <name type="common">Black long sea cucumber</name>
    <name type="synonym">Mertensiothuria leucospilota</name>
    <dbReference type="NCBI Taxonomy" id="206669"/>
    <lineage>
        <taxon>Eukaryota</taxon>
        <taxon>Metazoa</taxon>
        <taxon>Echinodermata</taxon>
        <taxon>Eleutherozoa</taxon>
        <taxon>Echinozoa</taxon>
        <taxon>Holothuroidea</taxon>
        <taxon>Aspidochirotacea</taxon>
        <taxon>Aspidochirotida</taxon>
        <taxon>Holothuriidae</taxon>
        <taxon>Holothuria</taxon>
    </lineage>
</organism>
<name>A0A9Q1HAB5_HOLLE</name>
<dbReference type="Proteomes" id="UP001152320">
    <property type="component" value="Chromosome 7"/>
</dbReference>
<feature type="transmembrane region" description="Helical" evidence="1">
    <location>
        <begin position="34"/>
        <end position="56"/>
    </location>
</feature>
<dbReference type="EMBL" id="JAIZAY010000007">
    <property type="protein sequence ID" value="KAJ8038804.1"/>
    <property type="molecule type" value="Genomic_DNA"/>
</dbReference>
<protein>
    <submittedName>
        <fullName evidence="2">Uncharacterized protein</fullName>
    </submittedName>
</protein>
<evidence type="ECO:0000256" key="1">
    <source>
        <dbReference type="SAM" id="Phobius"/>
    </source>
</evidence>
<keyword evidence="1" id="KW-0812">Transmembrane</keyword>
<accession>A0A9Q1HAB5</accession>
<evidence type="ECO:0000313" key="3">
    <source>
        <dbReference type="Proteomes" id="UP001152320"/>
    </source>
</evidence>
<feature type="transmembrane region" description="Helical" evidence="1">
    <location>
        <begin position="7"/>
        <end position="28"/>
    </location>
</feature>
<keyword evidence="3" id="KW-1185">Reference proteome</keyword>
<reference evidence="2" key="1">
    <citation type="submission" date="2021-10" db="EMBL/GenBank/DDBJ databases">
        <title>Tropical sea cucumber genome reveals ecological adaptation and Cuvierian tubules defense mechanism.</title>
        <authorList>
            <person name="Chen T."/>
        </authorList>
    </citation>
    <scope>NUCLEOTIDE SEQUENCE</scope>
    <source>
        <strain evidence="2">Nanhai2018</strain>
        <tissue evidence="2">Muscle</tissue>
    </source>
</reference>
<sequence>MELLLDIFFYGTVILVTSWLGRPVWFLVQGIQLIGFGLVYFASPSFSLGTLLHVVYRSQLVILRF</sequence>
<gene>
    <name evidence="2" type="ORF">HOLleu_16337</name>
</gene>